<accession>A0A2C6LE13</accession>
<keyword evidence="3" id="KW-1185">Reference proteome</keyword>
<name>A0A2C6LE13_9APIC</name>
<dbReference type="EMBL" id="MIGC01000392">
    <property type="protein sequence ID" value="PHJ25145.1"/>
    <property type="molecule type" value="Genomic_DNA"/>
</dbReference>
<evidence type="ECO:0000256" key="1">
    <source>
        <dbReference type="SAM" id="MobiDB-lite"/>
    </source>
</evidence>
<dbReference type="GeneID" id="94424414"/>
<gene>
    <name evidence="2" type="ORF">CSUI_000997</name>
</gene>
<dbReference type="RefSeq" id="XP_067926817.1">
    <property type="nucleotide sequence ID" value="XM_068061203.1"/>
</dbReference>
<dbReference type="AlphaFoldDB" id="A0A2C6LE13"/>
<sequence length="117" mass="12484">MSPQLRTVSACPSSKANCFTAESRLTDTGSSVSVMCSRTPGHCKPRSGSLRRSVPPNVERTVVSGHPATQGASLPLIVKLFSFRIFNWLEIDLGAVRTHDVRQGSRRQGPPSGGPPA</sequence>
<proteinExistence type="predicted"/>
<evidence type="ECO:0000313" key="2">
    <source>
        <dbReference type="EMBL" id="PHJ25145.1"/>
    </source>
</evidence>
<evidence type="ECO:0000313" key="3">
    <source>
        <dbReference type="Proteomes" id="UP000221165"/>
    </source>
</evidence>
<dbReference type="VEuPathDB" id="ToxoDB:CSUI_000997"/>
<reference evidence="2 3" key="1">
    <citation type="journal article" date="2017" name="Int. J. Parasitol.">
        <title>The genome of the protozoan parasite Cystoisospora suis and a reverse vaccinology approach to identify vaccine candidates.</title>
        <authorList>
            <person name="Palmieri N."/>
            <person name="Shrestha A."/>
            <person name="Ruttkowski B."/>
            <person name="Beck T."/>
            <person name="Vogl C."/>
            <person name="Tomley F."/>
            <person name="Blake D.P."/>
            <person name="Joachim A."/>
        </authorList>
    </citation>
    <scope>NUCLEOTIDE SEQUENCE [LARGE SCALE GENOMIC DNA]</scope>
    <source>
        <strain evidence="2 3">Wien I</strain>
    </source>
</reference>
<protein>
    <submittedName>
        <fullName evidence="2">Uncharacterized protein</fullName>
    </submittedName>
</protein>
<organism evidence="2 3">
    <name type="scientific">Cystoisospora suis</name>
    <dbReference type="NCBI Taxonomy" id="483139"/>
    <lineage>
        <taxon>Eukaryota</taxon>
        <taxon>Sar</taxon>
        <taxon>Alveolata</taxon>
        <taxon>Apicomplexa</taxon>
        <taxon>Conoidasida</taxon>
        <taxon>Coccidia</taxon>
        <taxon>Eucoccidiorida</taxon>
        <taxon>Eimeriorina</taxon>
        <taxon>Sarcocystidae</taxon>
        <taxon>Cystoisospora</taxon>
    </lineage>
</organism>
<dbReference type="Proteomes" id="UP000221165">
    <property type="component" value="Unassembled WGS sequence"/>
</dbReference>
<comment type="caution">
    <text evidence="2">The sequence shown here is derived from an EMBL/GenBank/DDBJ whole genome shotgun (WGS) entry which is preliminary data.</text>
</comment>
<feature type="region of interest" description="Disordered" evidence="1">
    <location>
        <begin position="98"/>
        <end position="117"/>
    </location>
</feature>